<protein>
    <submittedName>
        <fullName evidence="3">HD family phosphohydrolase</fullName>
    </submittedName>
</protein>
<feature type="domain" description="HD-GYP" evidence="2">
    <location>
        <begin position="20"/>
        <end position="212"/>
    </location>
</feature>
<dbReference type="AlphaFoldDB" id="A0A2M7TAN8"/>
<evidence type="ECO:0000313" key="4">
    <source>
        <dbReference type="Proteomes" id="UP000230956"/>
    </source>
</evidence>
<feature type="compositionally biased region" description="Basic and acidic residues" evidence="1">
    <location>
        <begin position="10"/>
        <end position="22"/>
    </location>
</feature>
<gene>
    <name evidence="3" type="ORF">COY37_01085</name>
</gene>
<keyword evidence="3" id="KW-0378">Hydrolase</keyword>
<sequence>MNNDEAMVNHNKDSGGRESEESHYGAILHALVKKLEGEESSQQGHSERVAAIAGLIGHELGLPPAQIDHLRIAGHLHDIGKVAISELILKKTEPLTGRELQELKLHPIIGERMVSKTGLNPIAQAVLYHHERLDGSGYPYGLKDGEIPLYARIIAVADSFEVMVSERPYKKAFTVEEALKELGHDSTTTLDQNIVRVLTRIIMNDETARKIV</sequence>
<dbReference type="PANTHER" id="PTHR43155:SF2">
    <property type="entry name" value="CYCLIC DI-GMP PHOSPHODIESTERASE PA4108"/>
    <property type="match status" value="1"/>
</dbReference>
<evidence type="ECO:0000313" key="3">
    <source>
        <dbReference type="EMBL" id="PIZ42047.1"/>
    </source>
</evidence>
<dbReference type="Proteomes" id="UP000230956">
    <property type="component" value="Unassembled WGS sequence"/>
</dbReference>
<feature type="region of interest" description="Disordered" evidence="1">
    <location>
        <begin position="1"/>
        <end position="22"/>
    </location>
</feature>
<dbReference type="SMART" id="SM00471">
    <property type="entry name" value="HDc"/>
    <property type="match status" value="1"/>
</dbReference>
<organism evidence="3 4">
    <name type="scientific">Candidatus Aquicultor secundus</name>
    <dbReference type="NCBI Taxonomy" id="1973895"/>
    <lineage>
        <taxon>Bacteria</taxon>
        <taxon>Bacillati</taxon>
        <taxon>Actinomycetota</taxon>
        <taxon>Candidatus Aquicultoria</taxon>
        <taxon>Candidatus Aquicultorales</taxon>
        <taxon>Candidatus Aquicultoraceae</taxon>
        <taxon>Candidatus Aquicultor</taxon>
    </lineage>
</organism>
<dbReference type="GO" id="GO:0016787">
    <property type="term" value="F:hydrolase activity"/>
    <property type="evidence" value="ECO:0007669"/>
    <property type="project" value="UniProtKB-KW"/>
</dbReference>
<dbReference type="EMBL" id="PFNG01000031">
    <property type="protein sequence ID" value="PIZ42047.1"/>
    <property type="molecule type" value="Genomic_DNA"/>
</dbReference>
<dbReference type="SUPFAM" id="SSF109604">
    <property type="entry name" value="HD-domain/PDEase-like"/>
    <property type="match status" value="1"/>
</dbReference>
<dbReference type="InterPro" id="IPR003607">
    <property type="entry name" value="HD/PDEase_dom"/>
</dbReference>
<proteinExistence type="predicted"/>
<dbReference type="InterPro" id="IPR037522">
    <property type="entry name" value="HD_GYP_dom"/>
</dbReference>
<dbReference type="Gene3D" id="1.10.3210.10">
    <property type="entry name" value="Hypothetical protein af1432"/>
    <property type="match status" value="1"/>
</dbReference>
<dbReference type="PROSITE" id="PS51832">
    <property type="entry name" value="HD_GYP"/>
    <property type="match status" value="1"/>
</dbReference>
<dbReference type="RefSeq" id="WP_286678799.1">
    <property type="nucleotide sequence ID" value="NZ_MNXI01000106.1"/>
</dbReference>
<dbReference type="CDD" id="cd00077">
    <property type="entry name" value="HDc"/>
    <property type="match status" value="1"/>
</dbReference>
<evidence type="ECO:0000259" key="2">
    <source>
        <dbReference type="PROSITE" id="PS51832"/>
    </source>
</evidence>
<name>A0A2M7TAN8_9ACTN</name>
<evidence type="ECO:0000256" key="1">
    <source>
        <dbReference type="SAM" id="MobiDB-lite"/>
    </source>
</evidence>
<reference evidence="4" key="1">
    <citation type="submission" date="2017-09" db="EMBL/GenBank/DDBJ databases">
        <title>Depth-based differentiation of microbial function through sediment-hosted aquifers and enrichment of novel symbionts in the deep terrestrial subsurface.</title>
        <authorList>
            <person name="Probst A.J."/>
            <person name="Ladd B."/>
            <person name="Jarett J.K."/>
            <person name="Geller-Mcgrath D.E."/>
            <person name="Sieber C.M.K."/>
            <person name="Emerson J.B."/>
            <person name="Anantharaman K."/>
            <person name="Thomas B.C."/>
            <person name="Malmstrom R."/>
            <person name="Stieglmeier M."/>
            <person name="Klingl A."/>
            <person name="Woyke T."/>
            <person name="Ryan C.M."/>
            <person name="Banfield J.F."/>
        </authorList>
    </citation>
    <scope>NUCLEOTIDE SEQUENCE [LARGE SCALE GENOMIC DNA]</scope>
</reference>
<dbReference type="Pfam" id="PF13487">
    <property type="entry name" value="HD_5"/>
    <property type="match status" value="1"/>
</dbReference>
<accession>A0A2M7TAN8</accession>
<dbReference type="PANTHER" id="PTHR43155">
    <property type="entry name" value="CYCLIC DI-GMP PHOSPHODIESTERASE PA4108-RELATED"/>
    <property type="match status" value="1"/>
</dbReference>
<comment type="caution">
    <text evidence="3">The sequence shown here is derived from an EMBL/GenBank/DDBJ whole genome shotgun (WGS) entry which is preliminary data.</text>
</comment>